<dbReference type="PROSITE" id="PS51481">
    <property type="entry name" value="DHAK"/>
    <property type="match status" value="1"/>
</dbReference>
<evidence type="ECO:0000256" key="1">
    <source>
        <dbReference type="ARBA" id="ARBA00022679"/>
    </source>
</evidence>
<evidence type="ECO:0000256" key="2">
    <source>
        <dbReference type="ARBA" id="ARBA00022741"/>
    </source>
</evidence>
<dbReference type="PANTHER" id="PTHR28629:SF4">
    <property type="entry name" value="TRIOKINASE_FMN CYCLASE"/>
    <property type="match status" value="1"/>
</dbReference>
<evidence type="ECO:0000259" key="6">
    <source>
        <dbReference type="PROSITE" id="PS51481"/>
    </source>
</evidence>
<gene>
    <name evidence="7" type="ORF">ABN611_02770</name>
</gene>
<dbReference type="InterPro" id="IPR050861">
    <property type="entry name" value="Dihydroxyacetone_Kinase"/>
</dbReference>
<feature type="domain" description="DhaL" evidence="5">
    <location>
        <begin position="363"/>
        <end position="549"/>
    </location>
</feature>
<dbReference type="FunFam" id="3.40.50.10440:FF:000001">
    <property type="entry name" value="Dihydroxyacetone kinase, DhaK subunit"/>
    <property type="match status" value="1"/>
</dbReference>
<sequence length="558" mass="57184">MKKLINDPAEVVPEMLQGFVLTNPGVTLLDDGVVVRADHADVRRRGQVALVSGGGAGHEPAHAGYVGTGMLTAAVAGDVFTSPSVDAVLTAIRAVGGSGGVLLIVKNYTGDRLNFGLAAEIARTEGLEVELVVVADDAALAADGDNAGRRGLAGTVLVHKVAGAAAEAGLPLAAVKQEALRAAESIATMGVALTACTVPAAGRPGLELAADEIEWGLGIHGEPGVERGTIRPADEVIDTLLARLVADLGIGAGERVVLLVNNLGGTPAMELGIIARRAVSYLAEHRITLERAWVGSFLTALDMAGCSLSLARVDDDLLTRLDAPTQTIAWPAAHIGRVVHEVPAPRRQREVVATSTVPVDENSVLWQTVEAVCARLVEAEQELTDLDQLVGDGDLGISLARGARAVLNDRTQYDGTDDVSVLRGIAGTVRRVVGGTSGPLYAALILRTAAALNAGEPWPVAFQAGVDAIAELGGAKVGDRTMLDALVPAATALRTGSLADAVAAARVGTDASADIVAARGRSSYLGDRVLGVVDPGARAVVLQLEVIQTHLDGVVAAH</sequence>
<dbReference type="SMART" id="SM01120">
    <property type="entry name" value="Dak2"/>
    <property type="match status" value="1"/>
</dbReference>
<name>A0AAU7TEN0_9ACTN</name>
<dbReference type="InterPro" id="IPR004007">
    <property type="entry name" value="DhaL_dom"/>
</dbReference>
<keyword evidence="3 7" id="KW-0418">Kinase</keyword>
<dbReference type="InterPro" id="IPR004006">
    <property type="entry name" value="DhaK_dom"/>
</dbReference>
<dbReference type="Gene3D" id="1.25.40.340">
    <property type="match status" value="1"/>
</dbReference>
<dbReference type="Gene3D" id="3.30.1180.20">
    <property type="entry name" value="Dihydroxyacetone kinase, domain 2"/>
    <property type="match status" value="1"/>
</dbReference>
<dbReference type="AlphaFoldDB" id="A0AAU7TEN0"/>
<dbReference type="PROSITE" id="PS51480">
    <property type="entry name" value="DHAL"/>
    <property type="match status" value="1"/>
</dbReference>
<proteinExistence type="predicted"/>
<dbReference type="RefSeq" id="WP_350278157.1">
    <property type="nucleotide sequence ID" value="NZ_CP158165.1"/>
</dbReference>
<dbReference type="FunFam" id="1.25.40.340:FF:000002">
    <property type="entry name" value="Dihydroxyacetone kinase, L subunit"/>
    <property type="match status" value="1"/>
</dbReference>
<evidence type="ECO:0000256" key="3">
    <source>
        <dbReference type="ARBA" id="ARBA00022777"/>
    </source>
</evidence>
<dbReference type="GO" id="GO:0019563">
    <property type="term" value="P:glycerol catabolic process"/>
    <property type="evidence" value="ECO:0007669"/>
    <property type="project" value="TreeGrafter"/>
</dbReference>
<dbReference type="FunFam" id="3.30.1180.20:FF:000001">
    <property type="entry name" value="Dihydroxyacetone kinase 1"/>
    <property type="match status" value="1"/>
</dbReference>
<protein>
    <submittedName>
        <fullName evidence="7">Dihydroxyacetone kinase family protein</fullName>
    </submittedName>
</protein>
<keyword evidence="1" id="KW-0808">Transferase</keyword>
<dbReference type="GO" id="GO:0004371">
    <property type="term" value="F:glycerone kinase activity"/>
    <property type="evidence" value="ECO:0007669"/>
    <property type="project" value="InterPro"/>
</dbReference>
<keyword evidence="2" id="KW-0547">Nucleotide-binding</keyword>
<evidence type="ECO:0000256" key="4">
    <source>
        <dbReference type="ARBA" id="ARBA00022840"/>
    </source>
</evidence>
<organism evidence="7">
    <name type="scientific">Kribbella sp. HUAS MG21</name>
    <dbReference type="NCBI Taxonomy" id="3160966"/>
    <lineage>
        <taxon>Bacteria</taxon>
        <taxon>Bacillati</taxon>
        <taxon>Actinomycetota</taxon>
        <taxon>Actinomycetes</taxon>
        <taxon>Propionibacteriales</taxon>
        <taxon>Kribbellaceae</taxon>
        <taxon>Kribbella</taxon>
    </lineage>
</organism>
<dbReference type="InterPro" id="IPR036117">
    <property type="entry name" value="DhaL_dom_sf"/>
</dbReference>
<keyword evidence="4" id="KW-0067">ATP-binding</keyword>
<feature type="domain" description="DhaK" evidence="6">
    <location>
        <begin position="7"/>
        <end position="330"/>
    </location>
</feature>
<dbReference type="PANTHER" id="PTHR28629">
    <property type="entry name" value="TRIOKINASE/FMN CYCLASE"/>
    <property type="match status" value="1"/>
</dbReference>
<dbReference type="EMBL" id="CP158165">
    <property type="protein sequence ID" value="XBV25343.1"/>
    <property type="molecule type" value="Genomic_DNA"/>
</dbReference>
<dbReference type="GO" id="GO:0005524">
    <property type="term" value="F:ATP binding"/>
    <property type="evidence" value="ECO:0007669"/>
    <property type="project" value="UniProtKB-KW"/>
</dbReference>
<dbReference type="SUPFAM" id="SSF101473">
    <property type="entry name" value="DhaL-like"/>
    <property type="match status" value="1"/>
</dbReference>
<dbReference type="SUPFAM" id="SSF82549">
    <property type="entry name" value="DAK1/DegV-like"/>
    <property type="match status" value="1"/>
</dbReference>
<accession>A0AAU7TEN0</accession>
<dbReference type="NCBIfam" id="NF011049">
    <property type="entry name" value="PRK14479.1"/>
    <property type="match status" value="1"/>
</dbReference>
<evidence type="ECO:0000259" key="5">
    <source>
        <dbReference type="PROSITE" id="PS51480"/>
    </source>
</evidence>
<dbReference type="GO" id="GO:0005829">
    <property type="term" value="C:cytosol"/>
    <property type="evidence" value="ECO:0007669"/>
    <property type="project" value="TreeGrafter"/>
</dbReference>
<dbReference type="Pfam" id="PF02733">
    <property type="entry name" value="Dak1"/>
    <property type="match status" value="1"/>
</dbReference>
<evidence type="ECO:0000313" key="7">
    <source>
        <dbReference type="EMBL" id="XBV25343.1"/>
    </source>
</evidence>
<reference evidence="7" key="1">
    <citation type="submission" date="2024-06" db="EMBL/GenBank/DDBJ databases">
        <title>Kribbella sp. strain HUAS MG21 genome sequences.</title>
        <authorList>
            <person name="Mo P."/>
        </authorList>
    </citation>
    <scope>NUCLEOTIDE SEQUENCE</scope>
    <source>
        <strain evidence="7">HUAS MG21</strain>
    </source>
</reference>
<dbReference type="Gene3D" id="3.40.50.10440">
    <property type="entry name" value="Dihydroxyacetone kinase, domain 1"/>
    <property type="match status" value="1"/>
</dbReference>
<dbReference type="Pfam" id="PF02734">
    <property type="entry name" value="Dak2"/>
    <property type="match status" value="1"/>
</dbReference>